<gene>
    <name evidence="1" type="ORF">SASPL_148148</name>
</gene>
<reference evidence="1" key="1">
    <citation type="submission" date="2018-01" db="EMBL/GenBank/DDBJ databases">
        <authorList>
            <person name="Mao J.F."/>
        </authorList>
    </citation>
    <scope>NUCLEOTIDE SEQUENCE</scope>
    <source>
        <strain evidence="1">Huo1</strain>
        <tissue evidence="1">Leaf</tissue>
    </source>
</reference>
<proteinExistence type="predicted"/>
<keyword evidence="2" id="KW-1185">Reference proteome</keyword>
<evidence type="ECO:0000313" key="2">
    <source>
        <dbReference type="Proteomes" id="UP000298416"/>
    </source>
</evidence>
<accession>A0A8X8WA43</accession>
<reference evidence="1" key="2">
    <citation type="submission" date="2020-08" db="EMBL/GenBank/DDBJ databases">
        <title>Plant Genome Project.</title>
        <authorList>
            <person name="Zhang R.-G."/>
        </authorList>
    </citation>
    <scope>NUCLEOTIDE SEQUENCE</scope>
    <source>
        <strain evidence="1">Huo1</strain>
        <tissue evidence="1">Leaf</tissue>
    </source>
</reference>
<sequence length="235" mass="26063">MIKPVGFTQDSWPKLKMDPPRFNGEGVNFCWMRLQMNGLSGGKLTIPTEKGSLESYLADFDPIFRKVSHVGDDTLTSLFVAGLSASLKHELLIRHPASFSDAIALAQQLAGCQTASNSGQSSRARLAWQSLAERADRTRRGLCWCSEPYSRSHVCSKTFYALMGDDADESDCARDIEELITDEEAKNMVISGDVSHILVIGHKLRPRSIRGNCFDIDQFLLQVEGPDVILGVQWL</sequence>
<name>A0A8X8WA43_SALSN</name>
<dbReference type="EMBL" id="PNBA02000019">
    <property type="protein sequence ID" value="KAG6390414.1"/>
    <property type="molecule type" value="Genomic_DNA"/>
</dbReference>
<evidence type="ECO:0000313" key="1">
    <source>
        <dbReference type="EMBL" id="KAG6390414.1"/>
    </source>
</evidence>
<protein>
    <submittedName>
        <fullName evidence="1">Uncharacterized protein</fullName>
    </submittedName>
</protein>
<organism evidence="1">
    <name type="scientific">Salvia splendens</name>
    <name type="common">Scarlet sage</name>
    <dbReference type="NCBI Taxonomy" id="180675"/>
    <lineage>
        <taxon>Eukaryota</taxon>
        <taxon>Viridiplantae</taxon>
        <taxon>Streptophyta</taxon>
        <taxon>Embryophyta</taxon>
        <taxon>Tracheophyta</taxon>
        <taxon>Spermatophyta</taxon>
        <taxon>Magnoliopsida</taxon>
        <taxon>eudicotyledons</taxon>
        <taxon>Gunneridae</taxon>
        <taxon>Pentapetalae</taxon>
        <taxon>asterids</taxon>
        <taxon>lamiids</taxon>
        <taxon>Lamiales</taxon>
        <taxon>Lamiaceae</taxon>
        <taxon>Nepetoideae</taxon>
        <taxon>Mentheae</taxon>
        <taxon>Salviinae</taxon>
        <taxon>Salvia</taxon>
        <taxon>Salvia subgen. Calosphace</taxon>
        <taxon>core Calosphace</taxon>
    </lineage>
</organism>
<comment type="caution">
    <text evidence="1">The sequence shown here is derived from an EMBL/GenBank/DDBJ whole genome shotgun (WGS) entry which is preliminary data.</text>
</comment>
<dbReference type="AlphaFoldDB" id="A0A8X8WA43"/>
<dbReference type="Proteomes" id="UP000298416">
    <property type="component" value="Unassembled WGS sequence"/>
</dbReference>